<dbReference type="EMBL" id="CP014774">
    <property type="protein sequence ID" value="ANB54016.1"/>
    <property type="molecule type" value="Genomic_DNA"/>
</dbReference>
<accession>A0A0T6RH99</accession>
<dbReference type="PANTHER" id="PTHR45138:SF2">
    <property type="entry name" value="DIGUANYLATE CYCLASE VDCA"/>
    <property type="match status" value="1"/>
</dbReference>
<dbReference type="InterPro" id="IPR029787">
    <property type="entry name" value="Nucleotide_cyclase"/>
</dbReference>
<dbReference type="SMART" id="SM00267">
    <property type="entry name" value="GGDEF"/>
    <property type="match status" value="1"/>
</dbReference>
<dbReference type="FunFam" id="3.30.70.270:FF:000001">
    <property type="entry name" value="Diguanylate cyclase domain protein"/>
    <property type="match status" value="1"/>
</dbReference>
<dbReference type="CDD" id="cd01949">
    <property type="entry name" value="GGDEF"/>
    <property type="match status" value="1"/>
</dbReference>
<dbReference type="EMBL" id="CABWLC010000018">
    <property type="protein sequence ID" value="VXA87489.1"/>
    <property type="molecule type" value="Genomic_DNA"/>
</dbReference>
<accession>A0A318DNX9</accession>
<evidence type="ECO:0000313" key="5">
    <source>
        <dbReference type="EMBL" id="ANB54016.1"/>
    </source>
</evidence>
<reference evidence="7 9" key="2">
    <citation type="submission" date="2019-10" db="EMBL/GenBank/DDBJ databases">
        <authorList>
            <person name="Karimi E."/>
        </authorList>
    </citation>
    <scope>NUCLEOTIDE SEQUENCE [LARGE SCALE GENOMIC DNA]</scope>
    <source>
        <strain evidence="7">Aeromonas sp. 8C</strain>
    </source>
</reference>
<dbReference type="KEGG" id="avo:AMS64_04235"/>
<dbReference type="Proteomes" id="UP001204061">
    <property type="component" value="Unassembled WGS sequence"/>
</dbReference>
<protein>
    <recommendedName>
        <fullName evidence="2">diguanylate cyclase</fullName>
        <ecNumber evidence="2">2.7.7.65</ecNumber>
    </recommendedName>
</protein>
<sequence length="340" mass="38865">MSKDTFAQSAAYLKQAVPLMIKYQIPTTPDNYHLWYNYVSASMPELNQAIDQAVKMQGTCSLTTCERLYHQYLAAQDEKQMEAMKLSLAAMANELGHSMQDAISDTGMFQEMLDKSFDKLSRIDDEGFSLEDTMGILRELVRESRDVRMSTMHFRNQLSNAEKEIKELRAALNETRKLANEDALTNLLNRRAFDLELEGLIRSQHPFSLILADIDRFKNFNDEYGHLLGDQVLRAFSKRLRDACKEGVTAYRLGGEEFAMLVPHRSLALARQMAESMRRAIERMSILDRKSGRRIDHITASFGVGEFNGQESADCLVERTDKLLYKAKELGRNRVMPLPS</sequence>
<organism evidence="7 9">
    <name type="scientific">Aeromonas veronii</name>
    <dbReference type="NCBI Taxonomy" id="654"/>
    <lineage>
        <taxon>Bacteria</taxon>
        <taxon>Pseudomonadati</taxon>
        <taxon>Pseudomonadota</taxon>
        <taxon>Gammaproteobacteria</taxon>
        <taxon>Aeromonadales</taxon>
        <taxon>Aeromonadaceae</taxon>
        <taxon>Aeromonas</taxon>
    </lineage>
</organism>
<accession>A0A653L703</accession>
<dbReference type="EC" id="2.7.7.65" evidence="2"/>
<keyword evidence="3" id="KW-0175">Coiled coil</keyword>
<dbReference type="InterPro" id="IPR000160">
    <property type="entry name" value="GGDEF_dom"/>
</dbReference>
<evidence type="ECO:0000313" key="7">
    <source>
        <dbReference type="EMBL" id="VXA87489.1"/>
    </source>
</evidence>
<evidence type="ECO:0000313" key="6">
    <source>
        <dbReference type="EMBL" id="MCR4448662.1"/>
    </source>
</evidence>
<dbReference type="EMBL" id="JANLFC010000028">
    <property type="protein sequence ID" value="MCR4448662.1"/>
    <property type="molecule type" value="Genomic_DNA"/>
</dbReference>
<keyword evidence="7" id="KW-0548">Nucleotidyltransferase</keyword>
<dbReference type="InterPro" id="IPR043128">
    <property type="entry name" value="Rev_trsase/Diguanyl_cyclase"/>
</dbReference>
<evidence type="ECO:0000313" key="9">
    <source>
        <dbReference type="Proteomes" id="UP000439123"/>
    </source>
</evidence>
<dbReference type="Proteomes" id="UP000076809">
    <property type="component" value="Chromosome"/>
</dbReference>
<gene>
    <name evidence="7" type="primary">vdcA</name>
    <name evidence="7" type="ORF">AERO8C_50216</name>
    <name evidence="6" type="ORF">NS965_09755</name>
    <name evidence="5" type="ORF">WM43_15815</name>
</gene>
<dbReference type="PROSITE" id="PS50887">
    <property type="entry name" value="GGDEF"/>
    <property type="match status" value="1"/>
</dbReference>
<dbReference type="PANTHER" id="PTHR45138">
    <property type="entry name" value="REGULATORY COMPONENTS OF SENSORY TRANSDUCTION SYSTEM"/>
    <property type="match status" value="1"/>
</dbReference>
<feature type="coiled-coil region" evidence="3">
    <location>
        <begin position="151"/>
        <end position="181"/>
    </location>
</feature>
<dbReference type="InterPro" id="IPR050469">
    <property type="entry name" value="Diguanylate_Cyclase"/>
</dbReference>
<evidence type="ECO:0000256" key="3">
    <source>
        <dbReference type="SAM" id="Coils"/>
    </source>
</evidence>
<comment type="cofactor">
    <cofactor evidence="1">
        <name>Mg(2+)</name>
        <dbReference type="ChEBI" id="CHEBI:18420"/>
    </cofactor>
</comment>
<dbReference type="GO" id="GO:0043709">
    <property type="term" value="P:cell adhesion involved in single-species biofilm formation"/>
    <property type="evidence" value="ECO:0007669"/>
    <property type="project" value="TreeGrafter"/>
</dbReference>
<dbReference type="eggNOG" id="COG3706">
    <property type="taxonomic scope" value="Bacteria"/>
</dbReference>
<reference evidence="5 8" key="1">
    <citation type="journal article" date="2016" name="J. Clin. Microbiol.">
        <title>Detection and Whole-Genome Sequencing of Carbapenemase-Producing Aeromonas hydrophila Isolates from Routine Perirectal Surveillance Culture.</title>
        <authorList>
            <person name="Hughes H.Y."/>
            <person name="Conlan S.P."/>
            <person name="Lau A.F."/>
            <person name="Dekker J.P."/>
            <person name="Michelin A.V."/>
            <person name="Youn J.H."/>
            <person name="Henderson D.K."/>
            <person name="Frank K.M."/>
            <person name="Segre J.A."/>
            <person name="Palmore T.N."/>
        </authorList>
    </citation>
    <scope>NUCLEOTIDE SEQUENCE [LARGE SCALE GENOMIC DNA]</scope>
    <source>
        <strain evidence="5 8">AVNIH1</strain>
    </source>
</reference>
<evidence type="ECO:0000313" key="8">
    <source>
        <dbReference type="Proteomes" id="UP000076809"/>
    </source>
</evidence>
<dbReference type="GeneID" id="60845390"/>
<dbReference type="GO" id="GO:0005886">
    <property type="term" value="C:plasma membrane"/>
    <property type="evidence" value="ECO:0007669"/>
    <property type="project" value="TreeGrafter"/>
</dbReference>
<dbReference type="STRING" id="654.AMS64_04235"/>
<dbReference type="NCBIfam" id="TIGR00254">
    <property type="entry name" value="GGDEF"/>
    <property type="match status" value="1"/>
</dbReference>
<dbReference type="SUPFAM" id="SSF55073">
    <property type="entry name" value="Nucleotide cyclase"/>
    <property type="match status" value="1"/>
</dbReference>
<dbReference type="Pfam" id="PF00990">
    <property type="entry name" value="GGDEF"/>
    <property type="match status" value="1"/>
</dbReference>
<dbReference type="RefSeq" id="WP_019445736.1">
    <property type="nucleotide sequence ID" value="NZ_AP022281.1"/>
</dbReference>
<dbReference type="Proteomes" id="UP000439123">
    <property type="component" value="Unassembled WGS sequence"/>
</dbReference>
<reference evidence="6" key="3">
    <citation type="submission" date="2022-08" db="EMBL/GenBank/DDBJ databases">
        <title>A global survey of hypervirulent Aeromonas hydrophila identified this emerging pathogen in farmed fish in the lower Mekong River basin.</title>
        <authorList>
            <person name="Xu T."/>
            <person name="Rasmussen-Ivey C.R."/>
            <person name="Moen F.S."/>
            <person name="Fernandez Bravo A."/>
            <person name="Lamy B."/>
            <person name="Beaz-Hidalgo R."/>
            <person name="Khan C.D."/>
            <person name="Castro Escarpulli G."/>
            <person name="Yasin I.S.M."/>
            <person name="Figueras M.J."/>
            <person name="Azzam Sayuti M."/>
            <person name="Karim M.M."/>
            <person name="Alam K.M."/>
            <person name="Le T.T.T."/>
            <person name="Thao N.H.P."/>
            <person name="Addo S."/>
            <person name="Duodu S."/>
            <person name="Ali S."/>
            <person name="Mey S."/>
            <person name="Somony T."/>
            <person name="Liles M.R."/>
        </authorList>
    </citation>
    <scope>NUCLEOTIDE SEQUENCE</scope>
    <source>
        <strain evidence="6">0.14</strain>
    </source>
</reference>
<evidence type="ECO:0000256" key="1">
    <source>
        <dbReference type="ARBA" id="ARBA00001946"/>
    </source>
</evidence>
<feature type="domain" description="GGDEF" evidence="4">
    <location>
        <begin position="205"/>
        <end position="340"/>
    </location>
</feature>
<evidence type="ECO:0000259" key="4">
    <source>
        <dbReference type="PROSITE" id="PS50887"/>
    </source>
</evidence>
<dbReference type="GO" id="GO:1902201">
    <property type="term" value="P:negative regulation of bacterial-type flagellum-dependent cell motility"/>
    <property type="evidence" value="ECO:0007669"/>
    <property type="project" value="TreeGrafter"/>
</dbReference>
<dbReference type="AlphaFoldDB" id="A0A0T6RH99"/>
<name>A0A0T6RH99_AERVE</name>
<dbReference type="Gene3D" id="3.30.70.270">
    <property type="match status" value="1"/>
</dbReference>
<keyword evidence="7" id="KW-0808">Transferase</keyword>
<evidence type="ECO:0000256" key="2">
    <source>
        <dbReference type="ARBA" id="ARBA00012528"/>
    </source>
</evidence>
<proteinExistence type="predicted"/>
<dbReference type="GO" id="GO:0052621">
    <property type="term" value="F:diguanylate cyclase activity"/>
    <property type="evidence" value="ECO:0007669"/>
    <property type="project" value="UniProtKB-EC"/>
</dbReference>